<dbReference type="GO" id="GO:0016301">
    <property type="term" value="F:kinase activity"/>
    <property type="evidence" value="ECO:0007669"/>
    <property type="project" value="UniProtKB-KW"/>
</dbReference>
<dbReference type="SUPFAM" id="SSF53613">
    <property type="entry name" value="Ribokinase-like"/>
    <property type="match status" value="1"/>
</dbReference>
<evidence type="ECO:0000313" key="8">
    <source>
        <dbReference type="Proteomes" id="UP000451860"/>
    </source>
</evidence>
<dbReference type="Proteomes" id="UP000451860">
    <property type="component" value="Unassembled WGS sequence"/>
</dbReference>
<gene>
    <name evidence="7" type="ORF">GB883_01555</name>
</gene>
<name>A0A7J5UUI7_9MICO</name>
<dbReference type="InterPro" id="IPR011611">
    <property type="entry name" value="PfkB_dom"/>
</dbReference>
<dbReference type="InterPro" id="IPR050306">
    <property type="entry name" value="PfkB_Carbo_kinase"/>
</dbReference>
<evidence type="ECO:0000313" key="7">
    <source>
        <dbReference type="EMBL" id="KAE8765936.1"/>
    </source>
</evidence>
<accession>A0A7J5UUI7</accession>
<keyword evidence="5" id="KW-0067">ATP-binding</keyword>
<dbReference type="Pfam" id="PF00294">
    <property type="entry name" value="PfkB"/>
    <property type="match status" value="1"/>
</dbReference>
<keyword evidence="3" id="KW-0547">Nucleotide-binding</keyword>
<comment type="caution">
    <text evidence="7">The sequence shown here is derived from an EMBL/GenBank/DDBJ whole genome shotgun (WGS) entry which is preliminary data.</text>
</comment>
<evidence type="ECO:0000256" key="3">
    <source>
        <dbReference type="ARBA" id="ARBA00022741"/>
    </source>
</evidence>
<dbReference type="CDD" id="cd01167">
    <property type="entry name" value="bac_FRK"/>
    <property type="match status" value="1"/>
</dbReference>
<dbReference type="EMBL" id="WHJE01000003">
    <property type="protein sequence ID" value="KAE8765936.1"/>
    <property type="molecule type" value="Genomic_DNA"/>
</dbReference>
<keyword evidence="4 7" id="KW-0418">Kinase</keyword>
<protein>
    <submittedName>
        <fullName evidence="7">Carbohydrate kinase</fullName>
    </submittedName>
</protein>
<dbReference type="PANTHER" id="PTHR43085">
    <property type="entry name" value="HEXOKINASE FAMILY MEMBER"/>
    <property type="match status" value="1"/>
</dbReference>
<dbReference type="PROSITE" id="PS00584">
    <property type="entry name" value="PFKB_KINASES_2"/>
    <property type="match status" value="1"/>
</dbReference>
<reference evidence="7 8" key="1">
    <citation type="submission" date="2019-10" db="EMBL/GenBank/DDBJ databases">
        <title>Georgenia wutianyii sp. nov. and Georgenia yuyongxinii sp. nov. isolated from plateau pika (Ochotona curzoniae) in the Qinghai-Tibet plateau of China.</title>
        <authorList>
            <person name="Tian Z."/>
        </authorList>
    </citation>
    <scope>NUCLEOTIDE SEQUENCE [LARGE SCALE GENOMIC DNA]</scope>
    <source>
        <strain evidence="7 8">DSM 21501</strain>
    </source>
</reference>
<keyword evidence="8" id="KW-1185">Reference proteome</keyword>
<organism evidence="7 8">
    <name type="scientific">Georgenia thermotolerans</name>
    <dbReference type="NCBI Taxonomy" id="527326"/>
    <lineage>
        <taxon>Bacteria</taxon>
        <taxon>Bacillati</taxon>
        <taxon>Actinomycetota</taxon>
        <taxon>Actinomycetes</taxon>
        <taxon>Micrococcales</taxon>
        <taxon>Bogoriellaceae</taxon>
        <taxon>Georgenia</taxon>
    </lineage>
</organism>
<proteinExistence type="inferred from homology"/>
<dbReference type="OrthoDB" id="9795789at2"/>
<evidence type="ECO:0000256" key="4">
    <source>
        <dbReference type="ARBA" id="ARBA00022777"/>
    </source>
</evidence>
<dbReference type="InterPro" id="IPR002173">
    <property type="entry name" value="Carboh/pur_kinase_PfkB_CS"/>
</dbReference>
<dbReference type="GO" id="GO:0005524">
    <property type="term" value="F:ATP binding"/>
    <property type="evidence" value="ECO:0007669"/>
    <property type="project" value="UniProtKB-KW"/>
</dbReference>
<sequence length="321" mass="33637">MTVLVIGEALIDLSEDTRSVPSAVAEHVGGSPANVALGLGRLDVDVDLLTSLAPDERGRRIAAHLEASGVALLAPSWGAARTPTAHAVLRANGAAEYTFDLTWTVPSPLRIEDHPRPEGAELSPAVVHTGSIASFLTPGCEAVLRLLKEARAIGAHVTYDPNVRPALIEGEAVARDRILAAAALADVVKLSDEDAAWLFGCEVEESVRALLDLGPQLVVVTVGAEGSMLATRTEWADVPSTRVEVIDTIGAGDSYMAALIAELLDRVVERHRRAGDLERWELAEIGARCAAAAAITVSRAGANPPTRDELDAAVREAAEGA</sequence>
<keyword evidence="2" id="KW-0808">Transferase</keyword>
<feature type="domain" description="Carbohydrate kinase PfkB" evidence="6">
    <location>
        <begin position="3"/>
        <end position="305"/>
    </location>
</feature>
<evidence type="ECO:0000256" key="2">
    <source>
        <dbReference type="ARBA" id="ARBA00022679"/>
    </source>
</evidence>
<evidence type="ECO:0000259" key="6">
    <source>
        <dbReference type="Pfam" id="PF00294"/>
    </source>
</evidence>
<evidence type="ECO:0000256" key="1">
    <source>
        <dbReference type="ARBA" id="ARBA00010688"/>
    </source>
</evidence>
<dbReference type="PANTHER" id="PTHR43085:SF1">
    <property type="entry name" value="PSEUDOURIDINE KINASE-RELATED"/>
    <property type="match status" value="1"/>
</dbReference>
<dbReference type="InterPro" id="IPR029056">
    <property type="entry name" value="Ribokinase-like"/>
</dbReference>
<evidence type="ECO:0000256" key="5">
    <source>
        <dbReference type="ARBA" id="ARBA00022840"/>
    </source>
</evidence>
<dbReference type="AlphaFoldDB" id="A0A7J5UUI7"/>
<dbReference type="RefSeq" id="WP_152202383.1">
    <property type="nucleotide sequence ID" value="NZ_VUKF01000013.1"/>
</dbReference>
<dbReference type="Gene3D" id="3.40.1190.20">
    <property type="match status" value="1"/>
</dbReference>
<comment type="similarity">
    <text evidence="1">Belongs to the carbohydrate kinase PfkB family.</text>
</comment>